<gene>
    <name evidence="1" type="ORF">PR048_005483</name>
</gene>
<dbReference type="EMBL" id="JARBHB010000002">
    <property type="protein sequence ID" value="KAJ8892902.1"/>
    <property type="molecule type" value="Genomic_DNA"/>
</dbReference>
<dbReference type="InterPro" id="IPR052958">
    <property type="entry name" value="IFN-induced_PKR_regulator"/>
</dbReference>
<evidence type="ECO:0000313" key="2">
    <source>
        <dbReference type="Proteomes" id="UP001159363"/>
    </source>
</evidence>
<accession>A0ABQ9I8B8</accession>
<protein>
    <submittedName>
        <fullName evidence="1">Uncharacterized protein</fullName>
    </submittedName>
</protein>
<keyword evidence="2" id="KW-1185">Reference proteome</keyword>
<dbReference type="PANTHER" id="PTHR46289">
    <property type="entry name" value="52 KDA REPRESSOR OF THE INHIBITOR OF THE PROTEIN KINASE-LIKE PROTEIN-RELATED"/>
    <property type="match status" value="1"/>
</dbReference>
<reference evidence="1 2" key="1">
    <citation type="submission" date="2023-02" db="EMBL/GenBank/DDBJ databases">
        <title>LHISI_Scaffold_Assembly.</title>
        <authorList>
            <person name="Stuart O.P."/>
            <person name="Cleave R."/>
            <person name="Magrath M.J.L."/>
            <person name="Mikheyev A.S."/>
        </authorList>
    </citation>
    <scope>NUCLEOTIDE SEQUENCE [LARGE SCALE GENOMIC DNA]</scope>
    <source>
        <strain evidence="1">Daus_M_001</strain>
        <tissue evidence="1">Leg muscle</tissue>
    </source>
</reference>
<comment type="caution">
    <text evidence="1">The sequence shown here is derived from an EMBL/GenBank/DDBJ whole genome shotgun (WGS) entry which is preliminary data.</text>
</comment>
<sequence>MCTKSSLRTEEKCEAICTDNCAEMASEHKRGRIRDNECCAKYQALPMSESETKQHFAEVKQCCSVKHDGNIQFCCYLLNICEGLTNDAEWKMSLEAASKAYSPLKAIPDSEFIVSLFTLGDVLVITLPLSHLLQSPTLDSVNASNSVRNLITVLEEKRNEVEYTFQTIFINSESVANEMEIAIVKPRISSKRQEHINNYHSDTPEEYFRRSMYTSLLDEILTNLRNRYQRKKFSHSTFVA</sequence>
<organism evidence="1 2">
    <name type="scientific">Dryococelus australis</name>
    <dbReference type="NCBI Taxonomy" id="614101"/>
    <lineage>
        <taxon>Eukaryota</taxon>
        <taxon>Metazoa</taxon>
        <taxon>Ecdysozoa</taxon>
        <taxon>Arthropoda</taxon>
        <taxon>Hexapoda</taxon>
        <taxon>Insecta</taxon>
        <taxon>Pterygota</taxon>
        <taxon>Neoptera</taxon>
        <taxon>Polyneoptera</taxon>
        <taxon>Phasmatodea</taxon>
        <taxon>Verophasmatodea</taxon>
        <taxon>Anareolatae</taxon>
        <taxon>Phasmatidae</taxon>
        <taxon>Eurycanthinae</taxon>
        <taxon>Dryococelus</taxon>
    </lineage>
</organism>
<evidence type="ECO:0000313" key="1">
    <source>
        <dbReference type="EMBL" id="KAJ8892902.1"/>
    </source>
</evidence>
<proteinExistence type="predicted"/>
<dbReference type="PANTHER" id="PTHR46289:SF14">
    <property type="entry name" value="DUF4371 DOMAIN-CONTAINING PROTEIN"/>
    <property type="match status" value="1"/>
</dbReference>
<dbReference type="Proteomes" id="UP001159363">
    <property type="component" value="Chromosome 2"/>
</dbReference>
<name>A0ABQ9I8B8_9NEOP</name>